<proteinExistence type="predicted"/>
<dbReference type="Gene3D" id="3.30.559.10">
    <property type="entry name" value="Chloramphenicol acetyltransferase-like domain"/>
    <property type="match status" value="2"/>
</dbReference>
<dbReference type="InterPro" id="IPR023213">
    <property type="entry name" value="CAT-like_dom_sf"/>
</dbReference>
<gene>
    <name evidence="3" type="ORF">M406DRAFT_37368</name>
</gene>
<comment type="caution">
    <text evidence="3">The sequence shown here is derived from an EMBL/GenBank/DDBJ whole genome shotgun (WGS) entry which is preliminary data.</text>
</comment>
<protein>
    <recommendedName>
        <fullName evidence="2">Trichothecene 3-O-acetyltransferase-like N-terminal domain-containing protein</fullName>
    </recommendedName>
</protein>
<evidence type="ECO:0000259" key="2">
    <source>
        <dbReference type="Pfam" id="PF22664"/>
    </source>
</evidence>
<evidence type="ECO:0000256" key="1">
    <source>
        <dbReference type="ARBA" id="ARBA00022679"/>
    </source>
</evidence>
<dbReference type="AlphaFoldDB" id="A0A9P5CQV4"/>
<keyword evidence="1" id="KW-0808">Transferase</keyword>
<dbReference type="Proteomes" id="UP000803844">
    <property type="component" value="Unassembled WGS sequence"/>
</dbReference>
<evidence type="ECO:0000313" key="3">
    <source>
        <dbReference type="EMBL" id="KAF3766611.1"/>
    </source>
</evidence>
<dbReference type="EMBL" id="MU032347">
    <property type="protein sequence ID" value="KAF3766611.1"/>
    <property type="molecule type" value="Genomic_DNA"/>
</dbReference>
<dbReference type="PANTHER" id="PTHR31896:SF64">
    <property type="entry name" value="TRICHOTHECENE 3-O-ACETYLTRANSFERASE"/>
    <property type="match status" value="1"/>
</dbReference>
<dbReference type="OrthoDB" id="1862401at2759"/>
<dbReference type="Pfam" id="PF22664">
    <property type="entry name" value="TRI-like_N"/>
    <property type="match status" value="1"/>
</dbReference>
<dbReference type="RefSeq" id="XP_040777572.1">
    <property type="nucleotide sequence ID" value="XM_040924025.1"/>
</dbReference>
<feature type="domain" description="Trichothecene 3-O-acetyltransferase-like N-terminal" evidence="2">
    <location>
        <begin position="25"/>
        <end position="177"/>
    </location>
</feature>
<organism evidence="3 4">
    <name type="scientific">Cryphonectria parasitica (strain ATCC 38755 / EP155)</name>
    <dbReference type="NCBI Taxonomy" id="660469"/>
    <lineage>
        <taxon>Eukaryota</taxon>
        <taxon>Fungi</taxon>
        <taxon>Dikarya</taxon>
        <taxon>Ascomycota</taxon>
        <taxon>Pezizomycotina</taxon>
        <taxon>Sordariomycetes</taxon>
        <taxon>Sordariomycetidae</taxon>
        <taxon>Diaporthales</taxon>
        <taxon>Cryphonectriaceae</taxon>
        <taxon>Cryphonectria-Endothia species complex</taxon>
        <taxon>Cryphonectria</taxon>
    </lineage>
</organism>
<accession>A0A9P5CQV4</accession>
<sequence>MDLTSNRWQDVVGQFPQLKTYNHGLMIFPLNDGISEESVVDELRTALARVVAAVPWLSERVVGHVLDTISSATFNTVPWAENVRGAKQLYVKDLKDACASFETISRAGGPVSLLDGNILCPFPGFPLSYDEEKIGPAPVVAVQASLIKGGLILCLSNQHNLMDATGVFAFATLLATAMSPDGIPEHLISQAMIDRSRVIPLLDPGQPVRDHSHYFKKIASSQQNQPLSSSAKWCLFRISQRSAAEIEAAASDPLDFDPAISHISTNDALCAFYWKRLAAIRLSNGSASRHSTSKFLRAIDARSAVGQPQGYMGQMIYHAATSFTFGELVDDEDLSLSALASRMRVDLNESNNEWAVRSYATFLAGVPDKSQLLYGGGLDLNLDVGSSAMTHRSTASGHFGILGKPALVRRPDLTPVPSMLYFFPPDTESAQLPVLVCLNEPDLTGLRADPEWNHYAEFIG</sequence>
<keyword evidence="4" id="KW-1185">Reference proteome</keyword>
<name>A0A9P5CQV4_CRYP1</name>
<dbReference type="InterPro" id="IPR051283">
    <property type="entry name" value="Sec_Metabolite_Acyltrans"/>
</dbReference>
<dbReference type="GO" id="GO:0016740">
    <property type="term" value="F:transferase activity"/>
    <property type="evidence" value="ECO:0007669"/>
    <property type="project" value="UniProtKB-KW"/>
</dbReference>
<dbReference type="GeneID" id="63841154"/>
<evidence type="ECO:0000313" key="4">
    <source>
        <dbReference type="Proteomes" id="UP000803844"/>
    </source>
</evidence>
<dbReference type="PANTHER" id="PTHR31896">
    <property type="entry name" value="FAMILY REGULATORY PROTEIN, PUTATIVE (AFU_ORTHOLOGUE AFUA_3G14730)-RELATED"/>
    <property type="match status" value="1"/>
</dbReference>
<dbReference type="InterPro" id="IPR054710">
    <property type="entry name" value="Tri101-like_N"/>
</dbReference>
<reference evidence="3" key="1">
    <citation type="journal article" date="2020" name="Phytopathology">
        <title>Genome sequence of the chestnut blight fungus Cryphonectria parasitica EP155: A fundamental resource for an archetypical invasive plant pathogen.</title>
        <authorList>
            <person name="Crouch J.A."/>
            <person name="Dawe A."/>
            <person name="Aerts A."/>
            <person name="Barry K."/>
            <person name="Churchill A.C.L."/>
            <person name="Grimwood J."/>
            <person name="Hillman B."/>
            <person name="Milgroom M.G."/>
            <person name="Pangilinan J."/>
            <person name="Smith M."/>
            <person name="Salamov A."/>
            <person name="Schmutz J."/>
            <person name="Yadav J."/>
            <person name="Grigoriev I.V."/>
            <person name="Nuss D."/>
        </authorList>
    </citation>
    <scope>NUCLEOTIDE SEQUENCE</scope>
    <source>
        <strain evidence="3">EP155</strain>
    </source>
</reference>